<keyword evidence="1" id="KW-0223">Dioxygenase</keyword>
<dbReference type="Pfam" id="PF07883">
    <property type="entry name" value="Cupin_2"/>
    <property type="match status" value="1"/>
</dbReference>
<evidence type="ECO:0000313" key="5">
    <source>
        <dbReference type="Proteomes" id="UP000270342"/>
    </source>
</evidence>
<protein>
    <submittedName>
        <fullName evidence="4">Cupin domain-containing protein</fullName>
    </submittedName>
</protein>
<dbReference type="SUPFAM" id="SSF51182">
    <property type="entry name" value="RmlC-like cupins"/>
    <property type="match status" value="1"/>
</dbReference>
<organism evidence="4 5">
    <name type="scientific">Pararobbsia silviterrae</name>
    <dbReference type="NCBI Taxonomy" id="1792498"/>
    <lineage>
        <taxon>Bacteria</taxon>
        <taxon>Pseudomonadati</taxon>
        <taxon>Pseudomonadota</taxon>
        <taxon>Betaproteobacteria</taxon>
        <taxon>Burkholderiales</taxon>
        <taxon>Burkholderiaceae</taxon>
        <taxon>Pararobbsia</taxon>
    </lineage>
</organism>
<sequence length="315" mass="34573">MMHPDFDSARDLPQLHQMLDAIGVKNGWNKPTPSLYPQPKQPFAAAHWDYASARAALDAAGRLVGTEWAERRNLILANPTPGNEYPTVTTLVAAYQMVKGGESARSHRHTPNAMRVVMEAGPQAYTIVDGVNVPMARGDVLLTPNWAYHGHDNRSAEDAYWIDILDAPLVQMLGPMFFEPHPDHIERASTVDPASPMRFAFEVYAPALLAKPESAPGVRQLSLGPATLDTFDRTAIALSAHGRWHIPRHTSNEIFVVVEGAGRSTIGDASFAWGPGDVLAAPSWLAQTHKAERDAILIRMSDAPVMRAFHWLRSA</sequence>
<accession>A0A494Y1C7</accession>
<comment type="caution">
    <text evidence="4">The sequence shown here is derived from an EMBL/GenBank/DDBJ whole genome shotgun (WGS) entry which is preliminary data.</text>
</comment>
<dbReference type="Gene3D" id="2.60.120.10">
    <property type="entry name" value="Jelly Rolls"/>
    <property type="match status" value="2"/>
</dbReference>
<dbReference type="GO" id="GO:0051213">
    <property type="term" value="F:dioxygenase activity"/>
    <property type="evidence" value="ECO:0007669"/>
    <property type="project" value="UniProtKB-KW"/>
</dbReference>
<reference evidence="4 5" key="1">
    <citation type="submission" date="2018-10" db="EMBL/GenBank/DDBJ databases">
        <title>Robbsia sp. DHC34, isolated from soil.</title>
        <authorList>
            <person name="Gao Z.-H."/>
            <person name="Qiu L.-H."/>
        </authorList>
    </citation>
    <scope>NUCLEOTIDE SEQUENCE [LARGE SCALE GENOMIC DNA]</scope>
    <source>
        <strain evidence="4 5">DHC34</strain>
    </source>
</reference>
<dbReference type="PANTHER" id="PTHR41517:SF1">
    <property type="entry name" value="CUPIN"/>
    <property type="match status" value="1"/>
</dbReference>
<gene>
    <name evidence="4" type="ORF">D7S86_09410</name>
</gene>
<evidence type="ECO:0000256" key="1">
    <source>
        <dbReference type="ARBA" id="ARBA00022964"/>
    </source>
</evidence>
<dbReference type="CDD" id="cd02216">
    <property type="entry name" value="cupin_GDO-like_N"/>
    <property type="match status" value="1"/>
</dbReference>
<dbReference type="InterPro" id="IPR014710">
    <property type="entry name" value="RmlC-like_jellyroll"/>
</dbReference>
<dbReference type="AlphaFoldDB" id="A0A494Y1C7"/>
<keyword evidence="2" id="KW-0560">Oxidoreductase</keyword>
<proteinExistence type="predicted"/>
<evidence type="ECO:0000259" key="3">
    <source>
        <dbReference type="Pfam" id="PF07883"/>
    </source>
</evidence>
<name>A0A494Y1C7_9BURK</name>
<feature type="domain" description="Cupin type-2" evidence="3">
    <location>
        <begin position="96"/>
        <end position="164"/>
    </location>
</feature>
<dbReference type="PANTHER" id="PTHR41517">
    <property type="entry name" value="1,2-DIOXYGENASE PROTEIN-RELATED"/>
    <property type="match status" value="1"/>
</dbReference>
<dbReference type="InterPro" id="IPR013096">
    <property type="entry name" value="Cupin_2"/>
</dbReference>
<keyword evidence="5" id="KW-1185">Reference proteome</keyword>
<dbReference type="EMBL" id="RBZU01000003">
    <property type="protein sequence ID" value="RKP56575.1"/>
    <property type="molecule type" value="Genomic_DNA"/>
</dbReference>
<dbReference type="InterPro" id="IPR011051">
    <property type="entry name" value="RmlC_Cupin_sf"/>
</dbReference>
<evidence type="ECO:0000313" key="4">
    <source>
        <dbReference type="EMBL" id="RKP56575.1"/>
    </source>
</evidence>
<dbReference type="OrthoDB" id="4196845at2"/>
<dbReference type="Proteomes" id="UP000270342">
    <property type="component" value="Unassembled WGS sequence"/>
</dbReference>
<dbReference type="InterPro" id="IPR047183">
    <property type="entry name" value="GDO-like"/>
</dbReference>
<dbReference type="RefSeq" id="WP_121085699.1">
    <property type="nucleotide sequence ID" value="NZ_RBZU01000003.1"/>
</dbReference>
<evidence type="ECO:0000256" key="2">
    <source>
        <dbReference type="ARBA" id="ARBA00023002"/>
    </source>
</evidence>